<dbReference type="OrthoDB" id="6164315at2759"/>
<feature type="region of interest" description="Disordered" evidence="1">
    <location>
        <begin position="1"/>
        <end position="23"/>
    </location>
</feature>
<dbReference type="EMBL" id="UYJE01004173">
    <property type="protein sequence ID" value="VDI25643.1"/>
    <property type="molecule type" value="Genomic_DNA"/>
</dbReference>
<dbReference type="AlphaFoldDB" id="A0A8B6DYX1"/>
<accession>A0A8B6DYX1</accession>
<proteinExistence type="predicted"/>
<evidence type="ECO:0008006" key="4">
    <source>
        <dbReference type="Google" id="ProtNLM"/>
    </source>
</evidence>
<sequence length="270" mass="30835">MEERNIDSAQSELKHNKDKANGDLNPKKDVHCIRAIEKFRNKDDTFFIPPDVKLAALPNSVSDCLYQRITTTIQYACAKRSRHGSGKDGWNICTDGCYKPNNKTVIYVLSIGNDYENSQSIDLHYKINVIRHKPRIKGTDIYVYQKNKDNLGGQSIKLGTWIDAVKQGLNDQNILIIDVESLTESVVDHIMMSGVLNVIHQFSIRISYGDPVSGIDYLTALQQLRMIFEAGFRIYGSRPEWPCIIANNKDRTSCVYLDMVYHKCRDLSKR</sequence>
<evidence type="ECO:0000313" key="3">
    <source>
        <dbReference type="Proteomes" id="UP000596742"/>
    </source>
</evidence>
<dbReference type="Proteomes" id="UP000596742">
    <property type="component" value="Unassembled WGS sequence"/>
</dbReference>
<name>A0A8B6DYX1_MYTGA</name>
<gene>
    <name evidence="2" type="ORF">MGAL_10B086962</name>
</gene>
<protein>
    <recommendedName>
        <fullName evidence="4">Methyltransferase domain-containing protein</fullName>
    </recommendedName>
</protein>
<reference evidence="2" key="1">
    <citation type="submission" date="2018-11" db="EMBL/GenBank/DDBJ databases">
        <authorList>
            <person name="Alioto T."/>
            <person name="Alioto T."/>
        </authorList>
    </citation>
    <scope>NUCLEOTIDE SEQUENCE</scope>
</reference>
<evidence type="ECO:0000256" key="1">
    <source>
        <dbReference type="SAM" id="MobiDB-lite"/>
    </source>
</evidence>
<keyword evidence="3" id="KW-1185">Reference proteome</keyword>
<organism evidence="2 3">
    <name type="scientific">Mytilus galloprovincialis</name>
    <name type="common">Mediterranean mussel</name>
    <dbReference type="NCBI Taxonomy" id="29158"/>
    <lineage>
        <taxon>Eukaryota</taxon>
        <taxon>Metazoa</taxon>
        <taxon>Spiralia</taxon>
        <taxon>Lophotrochozoa</taxon>
        <taxon>Mollusca</taxon>
        <taxon>Bivalvia</taxon>
        <taxon>Autobranchia</taxon>
        <taxon>Pteriomorphia</taxon>
        <taxon>Mytilida</taxon>
        <taxon>Mytiloidea</taxon>
        <taxon>Mytilidae</taxon>
        <taxon>Mytilinae</taxon>
        <taxon>Mytilus</taxon>
    </lineage>
</organism>
<evidence type="ECO:0000313" key="2">
    <source>
        <dbReference type="EMBL" id="VDI25643.1"/>
    </source>
</evidence>
<comment type="caution">
    <text evidence="2">The sequence shown here is derived from an EMBL/GenBank/DDBJ whole genome shotgun (WGS) entry which is preliminary data.</text>
</comment>